<dbReference type="InterPro" id="IPR012327">
    <property type="entry name" value="MeTrfase_D12"/>
</dbReference>
<dbReference type="GO" id="GO:0009307">
    <property type="term" value="P:DNA restriction-modification system"/>
    <property type="evidence" value="ECO:0007669"/>
    <property type="project" value="InterPro"/>
</dbReference>
<reference evidence="4" key="1">
    <citation type="journal article" date="2012" name="PLoS ONE">
        <title>Gene sets for utilization of primary and secondary nutrition supplies in the distal gut of endangered iberian lynx.</title>
        <authorList>
            <person name="Alcaide M."/>
            <person name="Messina E."/>
            <person name="Richter M."/>
            <person name="Bargiela R."/>
            <person name="Peplies J."/>
            <person name="Huws S.A."/>
            <person name="Newbold C.J."/>
            <person name="Golyshin P.N."/>
            <person name="Simon M.A."/>
            <person name="Lopez G."/>
            <person name="Yakimov M.M."/>
            <person name="Ferrer M."/>
        </authorList>
    </citation>
    <scope>NUCLEOTIDE SEQUENCE</scope>
</reference>
<organism evidence="4">
    <name type="scientific">gut metagenome</name>
    <dbReference type="NCBI Taxonomy" id="749906"/>
    <lineage>
        <taxon>unclassified sequences</taxon>
        <taxon>metagenomes</taxon>
        <taxon>organismal metagenomes</taxon>
    </lineage>
</organism>
<dbReference type="Gene3D" id="3.40.50.150">
    <property type="entry name" value="Vaccinia Virus protein VP39"/>
    <property type="match status" value="1"/>
</dbReference>
<dbReference type="InterPro" id="IPR029063">
    <property type="entry name" value="SAM-dependent_MTases_sf"/>
</dbReference>
<dbReference type="PRINTS" id="PR00505">
    <property type="entry name" value="D12N6MTFRASE"/>
</dbReference>
<evidence type="ECO:0000313" key="4">
    <source>
        <dbReference type="EMBL" id="EJX07533.1"/>
    </source>
</evidence>
<accession>J9GWZ5</accession>
<keyword evidence="1 4" id="KW-0489">Methyltransferase</keyword>
<evidence type="ECO:0000256" key="1">
    <source>
        <dbReference type="ARBA" id="ARBA00022603"/>
    </source>
</evidence>
<gene>
    <name evidence="4" type="ORF">EVA_04364</name>
</gene>
<comment type="caution">
    <text evidence="4">The sequence shown here is derived from an EMBL/GenBank/DDBJ whole genome shotgun (WGS) entry which is preliminary data.</text>
</comment>
<dbReference type="AlphaFoldDB" id="J9GWZ5"/>
<proteinExistence type="predicted"/>
<dbReference type="EC" id="2.1.1.72" evidence="4"/>
<protein>
    <submittedName>
        <fullName evidence="4">Protein containing D12 class N6 adenine-specific DNA methyltransferase domain protein</fullName>
        <ecNumber evidence="4">2.1.1.72</ecNumber>
    </submittedName>
</protein>
<name>J9GWZ5_9ZZZZ</name>
<evidence type="ECO:0000256" key="2">
    <source>
        <dbReference type="ARBA" id="ARBA00022679"/>
    </source>
</evidence>
<dbReference type="SUPFAM" id="SSF53335">
    <property type="entry name" value="S-adenosyl-L-methionine-dependent methyltransferases"/>
    <property type="match status" value="1"/>
</dbReference>
<dbReference type="GO" id="GO:0032259">
    <property type="term" value="P:methylation"/>
    <property type="evidence" value="ECO:0007669"/>
    <property type="project" value="UniProtKB-KW"/>
</dbReference>
<evidence type="ECO:0000256" key="3">
    <source>
        <dbReference type="ARBA" id="ARBA00022691"/>
    </source>
</evidence>
<sequence length="280" mass="32817">MRKKMYLSAPLPFVGQKRMFAKEFMKVLEQYPDGTLFVDLFGGSGLLSHIAKFLKPHSTVIYNDFDNYRFRMKHIPQTNQLLADIREMVGNSLPRHKIIKGELRERIFSRIEQEENTTGYVDFITLSSSILFSMKYKLSVQDMRKEALYNNIRKTGYPECTDYFEGLEIVSCDYKEVFNRYKDIPGVVFLVDPPYLSTDVGTYNMYWNMADYLDVLKILKGHSFVYFTSNKSSILELCEWIGENRNLGNPFENCIKVEFNAHMNYNSSYTDMMLYKKEAA</sequence>
<keyword evidence="3" id="KW-0949">S-adenosyl-L-methionine</keyword>
<dbReference type="Pfam" id="PF02086">
    <property type="entry name" value="MethyltransfD12"/>
    <property type="match status" value="1"/>
</dbReference>
<dbReference type="EMBL" id="AMCI01000862">
    <property type="protein sequence ID" value="EJX07533.1"/>
    <property type="molecule type" value="Genomic_DNA"/>
</dbReference>
<keyword evidence="2 4" id="KW-0808">Transferase</keyword>
<dbReference type="GO" id="GO:0009007">
    <property type="term" value="F:site-specific DNA-methyltransferase (adenine-specific) activity"/>
    <property type="evidence" value="ECO:0007669"/>
    <property type="project" value="UniProtKB-EC"/>
</dbReference>